<proteinExistence type="predicted"/>
<feature type="compositionally biased region" description="Low complexity" evidence="5">
    <location>
        <begin position="39"/>
        <end position="53"/>
    </location>
</feature>
<dbReference type="PANTHER" id="PTHR46156">
    <property type="entry name" value="CCCH ZINGC FINGER"/>
    <property type="match status" value="1"/>
</dbReference>
<organism evidence="7 8">
    <name type="scientific">Phanerochaete sordida</name>
    <dbReference type="NCBI Taxonomy" id="48140"/>
    <lineage>
        <taxon>Eukaryota</taxon>
        <taxon>Fungi</taxon>
        <taxon>Dikarya</taxon>
        <taxon>Basidiomycota</taxon>
        <taxon>Agaricomycotina</taxon>
        <taxon>Agaricomycetes</taxon>
        <taxon>Polyporales</taxon>
        <taxon>Phanerochaetaceae</taxon>
        <taxon>Phanerochaete</taxon>
    </lineage>
</organism>
<dbReference type="PANTHER" id="PTHR46156:SF1">
    <property type="entry name" value="ZINC FINGER CCCH DOMAIN-CONTAINING PROTEIN 3"/>
    <property type="match status" value="1"/>
</dbReference>
<feature type="zinc finger region" description="C3H1-type" evidence="4">
    <location>
        <begin position="220"/>
        <end position="247"/>
    </location>
</feature>
<feature type="domain" description="C3H1-type" evidence="6">
    <location>
        <begin position="248"/>
        <end position="276"/>
    </location>
</feature>
<keyword evidence="2 4" id="KW-0863">Zinc-finger</keyword>
<dbReference type="SUPFAM" id="SSF90229">
    <property type="entry name" value="CCCH zinc finger"/>
    <property type="match status" value="1"/>
</dbReference>
<dbReference type="Pfam" id="PF00642">
    <property type="entry name" value="zf-CCCH"/>
    <property type="match status" value="1"/>
</dbReference>
<sequence>MDGPSTSASALKEEIARLTGAINRHKTTDYRPRPPPTYQPGARPRNNVYVNPNYKPPSKPAVTPSVPPRQPPKPVSTEKREVVIGGVAFQSSGRSLVRKELADSKPKAPPAKPPAPNGSFAGAKANAFHQASKYKPKPRRGRPTNRNMTLNNTRRPFPGARRRKYVDRPCPQFTTTGACTRGLTCPYQHDPSKIAICWPFLQGNCPHTASTCPLSHDPTPERTPLCVHFANQGRCTRANCPFPHVRVGAREGVCRDFAVLGYCEKGLDCAQQHVRECPDFAEKGICTTKGCKLPHVIRANRNRPRPAAQDAAAKTPPSDPAVSSSGADPGSGDAGPRAPTAEDAQLGDEYISLTFLESDPEEDEDEEDDDDESGGDERAADEDGEDESSQHGSPGEE</sequence>
<feature type="zinc finger region" description="C3H1-type" evidence="4">
    <location>
        <begin position="196"/>
        <end position="219"/>
    </location>
</feature>
<feature type="region of interest" description="Disordered" evidence="5">
    <location>
        <begin position="18"/>
        <end position="79"/>
    </location>
</feature>
<dbReference type="OrthoDB" id="410307at2759"/>
<feature type="compositionally biased region" description="Low complexity" evidence="5">
    <location>
        <begin position="144"/>
        <end position="155"/>
    </location>
</feature>
<dbReference type="SMART" id="SM00356">
    <property type="entry name" value="ZnF_C3H1"/>
    <property type="match status" value="4"/>
</dbReference>
<feature type="zinc finger region" description="C3H1-type" evidence="4">
    <location>
        <begin position="248"/>
        <end position="276"/>
    </location>
</feature>
<accession>A0A9P3LD49</accession>
<dbReference type="GO" id="GO:0005634">
    <property type="term" value="C:nucleus"/>
    <property type="evidence" value="ECO:0007669"/>
    <property type="project" value="TreeGrafter"/>
</dbReference>
<dbReference type="GO" id="GO:0008270">
    <property type="term" value="F:zinc ion binding"/>
    <property type="evidence" value="ECO:0007669"/>
    <property type="project" value="UniProtKB-KW"/>
</dbReference>
<feature type="compositionally biased region" description="Low complexity" evidence="5">
    <location>
        <begin position="305"/>
        <end position="339"/>
    </location>
</feature>
<feature type="domain" description="C3H1-type" evidence="6">
    <location>
        <begin position="196"/>
        <end position="219"/>
    </location>
</feature>
<evidence type="ECO:0000259" key="6">
    <source>
        <dbReference type="PROSITE" id="PS50103"/>
    </source>
</evidence>
<dbReference type="Proteomes" id="UP000703269">
    <property type="component" value="Unassembled WGS sequence"/>
</dbReference>
<dbReference type="PROSITE" id="PS50103">
    <property type="entry name" value="ZF_C3H1"/>
    <property type="match status" value="4"/>
</dbReference>
<gene>
    <name evidence="7" type="ORF">PsYK624_073150</name>
</gene>
<evidence type="ECO:0000256" key="4">
    <source>
        <dbReference type="PROSITE-ProRule" id="PRU00723"/>
    </source>
</evidence>
<dbReference type="Gene3D" id="4.10.1000.10">
    <property type="entry name" value="Zinc finger, CCCH-type"/>
    <property type="match status" value="2"/>
</dbReference>
<evidence type="ECO:0000256" key="2">
    <source>
        <dbReference type="ARBA" id="ARBA00022771"/>
    </source>
</evidence>
<dbReference type="EMBL" id="BPQB01000020">
    <property type="protein sequence ID" value="GJE91166.1"/>
    <property type="molecule type" value="Genomic_DNA"/>
</dbReference>
<feature type="region of interest" description="Disordered" evidence="5">
    <location>
        <begin position="95"/>
        <end position="162"/>
    </location>
</feature>
<feature type="domain" description="C3H1-type" evidence="6">
    <location>
        <begin position="220"/>
        <end position="247"/>
    </location>
</feature>
<feature type="compositionally biased region" description="Pro residues" evidence="5">
    <location>
        <begin position="107"/>
        <end position="116"/>
    </location>
</feature>
<keyword evidence="8" id="KW-1185">Reference proteome</keyword>
<evidence type="ECO:0000256" key="3">
    <source>
        <dbReference type="ARBA" id="ARBA00022833"/>
    </source>
</evidence>
<evidence type="ECO:0000256" key="1">
    <source>
        <dbReference type="ARBA" id="ARBA00022723"/>
    </source>
</evidence>
<evidence type="ECO:0000256" key="5">
    <source>
        <dbReference type="SAM" id="MobiDB-lite"/>
    </source>
</evidence>
<feature type="compositionally biased region" description="Basic and acidic residues" evidence="5">
    <location>
        <begin position="97"/>
        <end position="106"/>
    </location>
</feature>
<protein>
    <recommendedName>
        <fullName evidence="6">C3H1-type domain-containing protein</fullName>
    </recommendedName>
</protein>
<name>A0A9P3LD49_9APHY</name>
<comment type="caution">
    <text evidence="7">The sequence shown here is derived from an EMBL/GenBank/DDBJ whole genome shotgun (WGS) entry which is preliminary data.</text>
</comment>
<feature type="compositionally biased region" description="Pro residues" evidence="5">
    <location>
        <begin position="54"/>
        <end position="74"/>
    </location>
</feature>
<feature type="compositionally biased region" description="Acidic residues" evidence="5">
    <location>
        <begin position="358"/>
        <end position="387"/>
    </location>
</feature>
<feature type="zinc finger region" description="C3H1-type" evidence="4">
    <location>
        <begin position="164"/>
        <end position="192"/>
    </location>
</feature>
<reference evidence="7 8" key="1">
    <citation type="submission" date="2021-08" db="EMBL/GenBank/DDBJ databases">
        <title>Draft Genome Sequence of Phanerochaete sordida strain YK-624.</title>
        <authorList>
            <person name="Mori T."/>
            <person name="Dohra H."/>
            <person name="Suzuki T."/>
            <person name="Kawagishi H."/>
            <person name="Hirai H."/>
        </authorList>
    </citation>
    <scope>NUCLEOTIDE SEQUENCE [LARGE SCALE GENOMIC DNA]</scope>
    <source>
        <strain evidence="7 8">YK-624</strain>
    </source>
</reference>
<keyword evidence="1 4" id="KW-0479">Metal-binding</keyword>
<evidence type="ECO:0000313" key="8">
    <source>
        <dbReference type="Proteomes" id="UP000703269"/>
    </source>
</evidence>
<feature type="domain" description="C3H1-type" evidence="6">
    <location>
        <begin position="164"/>
        <end position="192"/>
    </location>
</feature>
<feature type="compositionally biased region" description="Basic residues" evidence="5">
    <location>
        <begin position="132"/>
        <end position="143"/>
    </location>
</feature>
<dbReference type="InterPro" id="IPR000571">
    <property type="entry name" value="Znf_CCCH"/>
</dbReference>
<dbReference type="AlphaFoldDB" id="A0A9P3LD49"/>
<evidence type="ECO:0000313" key="7">
    <source>
        <dbReference type="EMBL" id="GJE91166.1"/>
    </source>
</evidence>
<keyword evidence="3 4" id="KW-0862">Zinc</keyword>
<feature type="region of interest" description="Disordered" evidence="5">
    <location>
        <begin position="303"/>
        <end position="397"/>
    </location>
</feature>
<dbReference type="InterPro" id="IPR036855">
    <property type="entry name" value="Znf_CCCH_sf"/>
</dbReference>